<evidence type="ECO:0000259" key="2">
    <source>
        <dbReference type="PROSITE" id="PS50812"/>
    </source>
</evidence>
<organism evidence="3 4">
    <name type="scientific">Nakaseomyces bracarensis</name>
    <dbReference type="NCBI Taxonomy" id="273131"/>
    <lineage>
        <taxon>Eukaryota</taxon>
        <taxon>Fungi</taxon>
        <taxon>Dikarya</taxon>
        <taxon>Ascomycota</taxon>
        <taxon>Saccharomycotina</taxon>
        <taxon>Saccharomycetes</taxon>
        <taxon>Saccharomycetales</taxon>
        <taxon>Saccharomycetaceae</taxon>
        <taxon>Nakaseomyces</taxon>
    </lineage>
</organism>
<feature type="region of interest" description="Disordered" evidence="1">
    <location>
        <begin position="306"/>
        <end position="327"/>
    </location>
</feature>
<sequence>MENQLKTGDLVLCKVGSFPPWPAVVFPQRLLRKDVYKKKKNNCVAVCFLNDVTYYWEQPHRLKPLTKEIINDYFSRSHKTSSQRDLLEAYKQADSFEDFRSFVEERFSEEDRTDELRNEESQNGPLTAGEDPFWSEIKSNNKRTHSESSTSQENGKNTKKRRKSSTTTVKDSKLAKNDIAKQNNGEKKKNNKLDRNRREEISLLFRRRIQKNLIQRDGPPTDMEIKESHKLLNKIKENLNNKPPFFDLDTLRTSKLHKLFKAIVNVEELKEFHPICKEILIHWSNMITTLKVEKAQKLNKSNVSENKTIPIDGESDVTSKELENGTQ</sequence>
<dbReference type="SMART" id="SM00293">
    <property type="entry name" value="PWWP"/>
    <property type="match status" value="1"/>
</dbReference>
<reference evidence="3 4" key="1">
    <citation type="submission" date="2024-05" db="EMBL/GenBank/DDBJ databases">
        <title>Long read based assembly of the Candida bracarensis genome reveals expanded adhesin content.</title>
        <authorList>
            <person name="Marcet-Houben M."/>
            <person name="Ksiezopolska E."/>
            <person name="Gabaldon T."/>
        </authorList>
    </citation>
    <scope>NUCLEOTIDE SEQUENCE [LARGE SCALE GENOMIC DNA]</scope>
    <source>
        <strain evidence="3 4">CBM6</strain>
    </source>
</reference>
<feature type="region of interest" description="Disordered" evidence="1">
    <location>
        <begin position="110"/>
        <end position="195"/>
    </location>
</feature>
<feature type="compositionally biased region" description="Basic and acidic residues" evidence="1">
    <location>
        <begin position="110"/>
        <end position="120"/>
    </location>
</feature>
<keyword evidence="4" id="KW-1185">Reference proteome</keyword>
<dbReference type="InterPro" id="IPR035503">
    <property type="entry name" value="IOC4-like_PWWP"/>
</dbReference>
<dbReference type="SUPFAM" id="SSF63748">
    <property type="entry name" value="Tudor/PWWP/MBT"/>
    <property type="match status" value="1"/>
</dbReference>
<comment type="caution">
    <text evidence="3">The sequence shown here is derived from an EMBL/GenBank/DDBJ whole genome shotgun (WGS) entry which is preliminary data.</text>
</comment>
<dbReference type="CDD" id="cd05840">
    <property type="entry name" value="PWWP_ScIOC4-like"/>
    <property type="match status" value="1"/>
</dbReference>
<accession>A0ABR4NRI0</accession>
<feature type="domain" description="PWWP" evidence="2">
    <location>
        <begin position="7"/>
        <end position="68"/>
    </location>
</feature>
<evidence type="ECO:0000313" key="4">
    <source>
        <dbReference type="Proteomes" id="UP001623330"/>
    </source>
</evidence>
<dbReference type="Pfam" id="PF00855">
    <property type="entry name" value="PWWP"/>
    <property type="match status" value="1"/>
</dbReference>
<protein>
    <recommendedName>
        <fullName evidence="2">PWWP domain-containing protein</fullName>
    </recommendedName>
</protein>
<evidence type="ECO:0000256" key="1">
    <source>
        <dbReference type="SAM" id="MobiDB-lite"/>
    </source>
</evidence>
<dbReference type="PROSITE" id="PS50812">
    <property type="entry name" value="PWWP"/>
    <property type="match status" value="1"/>
</dbReference>
<name>A0ABR4NRI0_9SACH</name>
<feature type="compositionally biased region" description="Basic and acidic residues" evidence="1">
    <location>
        <begin position="317"/>
        <end position="327"/>
    </location>
</feature>
<dbReference type="Gene3D" id="2.30.30.140">
    <property type="match status" value="1"/>
</dbReference>
<dbReference type="Proteomes" id="UP001623330">
    <property type="component" value="Unassembled WGS sequence"/>
</dbReference>
<gene>
    <name evidence="3" type="ORF">RNJ44_01297</name>
</gene>
<proteinExistence type="predicted"/>
<dbReference type="InterPro" id="IPR000313">
    <property type="entry name" value="PWWP_dom"/>
</dbReference>
<feature type="compositionally biased region" description="Basic and acidic residues" evidence="1">
    <location>
        <begin position="170"/>
        <end position="195"/>
    </location>
</feature>
<dbReference type="EMBL" id="JBEVYD010000009">
    <property type="protein sequence ID" value="KAL3230848.1"/>
    <property type="molecule type" value="Genomic_DNA"/>
</dbReference>
<evidence type="ECO:0000313" key="3">
    <source>
        <dbReference type="EMBL" id="KAL3230848.1"/>
    </source>
</evidence>